<dbReference type="EMBL" id="CAJMWV010005500">
    <property type="protein sequence ID" value="CAE6512210.1"/>
    <property type="molecule type" value="Genomic_DNA"/>
</dbReference>
<evidence type="ECO:0000259" key="3">
    <source>
        <dbReference type="Pfam" id="PF11790"/>
    </source>
</evidence>
<keyword evidence="2" id="KW-0732">Signal</keyword>
<proteinExistence type="predicted"/>
<dbReference type="InterPro" id="IPR017853">
    <property type="entry name" value="GH"/>
</dbReference>
<dbReference type="Pfam" id="PF11790">
    <property type="entry name" value="Glyco_hydro_cc"/>
    <property type="match status" value="2"/>
</dbReference>
<feature type="signal peptide" evidence="2">
    <location>
        <begin position="1"/>
        <end position="16"/>
    </location>
</feature>
<dbReference type="PANTHER" id="PTHR34154">
    <property type="entry name" value="ALKALI-SENSITIVE LINKAGE PROTEIN 1"/>
    <property type="match status" value="1"/>
</dbReference>
<protein>
    <recommendedName>
        <fullName evidence="3">Asl1-like glycosyl hydrolase catalytic domain-containing protein</fullName>
    </recommendedName>
</protein>
<feature type="chain" id="PRO_5034202614" description="Asl1-like glycosyl hydrolase catalytic domain-containing protein" evidence="2">
    <location>
        <begin position="17"/>
        <end position="565"/>
    </location>
</feature>
<name>A0A8H3HAH9_9AGAM</name>
<evidence type="ECO:0000256" key="2">
    <source>
        <dbReference type="SAM" id="SignalP"/>
    </source>
</evidence>
<dbReference type="SUPFAM" id="SSF51445">
    <property type="entry name" value="(Trans)glycosidases"/>
    <property type="match status" value="2"/>
</dbReference>
<dbReference type="InterPro" id="IPR053183">
    <property type="entry name" value="ASL1"/>
</dbReference>
<feature type="domain" description="Asl1-like glycosyl hydrolase catalytic" evidence="3">
    <location>
        <begin position="37"/>
        <end position="171"/>
    </location>
</feature>
<evidence type="ECO:0000313" key="5">
    <source>
        <dbReference type="Proteomes" id="UP000663831"/>
    </source>
</evidence>
<evidence type="ECO:0000256" key="1">
    <source>
        <dbReference type="SAM" id="MobiDB-lite"/>
    </source>
</evidence>
<evidence type="ECO:0000313" key="4">
    <source>
        <dbReference type="EMBL" id="CAE6512210.1"/>
    </source>
</evidence>
<organism evidence="4 5">
    <name type="scientific">Rhizoctonia solani</name>
    <dbReference type="NCBI Taxonomy" id="456999"/>
    <lineage>
        <taxon>Eukaryota</taxon>
        <taxon>Fungi</taxon>
        <taxon>Dikarya</taxon>
        <taxon>Basidiomycota</taxon>
        <taxon>Agaricomycotina</taxon>
        <taxon>Agaricomycetes</taxon>
        <taxon>Cantharellales</taxon>
        <taxon>Ceratobasidiaceae</taxon>
        <taxon>Rhizoctonia</taxon>
    </lineage>
</organism>
<dbReference type="GO" id="GO:0009277">
    <property type="term" value="C:fungal-type cell wall"/>
    <property type="evidence" value="ECO:0007669"/>
    <property type="project" value="TreeGrafter"/>
</dbReference>
<reference evidence="4" key="1">
    <citation type="submission" date="2021-01" db="EMBL/GenBank/DDBJ databases">
        <authorList>
            <person name="Kaushik A."/>
        </authorList>
    </citation>
    <scope>NUCLEOTIDE SEQUENCE</scope>
    <source>
        <strain evidence="4">AG3-1AP</strain>
    </source>
</reference>
<dbReference type="InterPro" id="IPR024655">
    <property type="entry name" value="Asl1_glyco_hydro_catalytic"/>
</dbReference>
<dbReference type="AlphaFoldDB" id="A0A8H3HAH9"/>
<accession>A0A8H3HAH9</accession>
<dbReference type="Gene3D" id="3.20.20.80">
    <property type="entry name" value="Glycosidases"/>
    <property type="match status" value="2"/>
</dbReference>
<gene>
    <name evidence="4" type="ORF">RDB_LOCUS132970</name>
</gene>
<sequence length="565" mass="61097">MSTFLISLLVVVVVTAAPDTLLTGGSKAGLGWGGGGEISQFEAGKVSWYYTWAPTSWVQPRPNIEYVPMLWGGKDVSAFAKAVTGASIASNGWTHILGMNEPQEPSQSNMSPADAANMWKTYLEPLKAGNPNLRLGSPAPSSRPNGIQWIFDFLGNCNGGCTVDFIALHMLFARISHLCTTFWLFIVLSSSVKGRNLPIIRRQSDLTPLKAGLGWGGGGNISQFEGHEVSWYFTWSPKSWVVPSPAELEFVPQLWGERDAQSFASVVNATSIATNRWKNVLGMNEPELPAQANMAAQDGVNFWKTHLEPLKSTGIRLGSPAITSGPNGKKWMQEFFDLCAGSCTVDFLALHWYGNVAEEFIAYLEDFHTTFQRPIWITEYSCQNFVNGAQCTYDEIVQFLNTTQTFMDQTPWVERYAWFGAMASLPDNVNQLTALMDPSGVINDLGRQYIGSQVTQPSSTSLSSTVPTSTATITSSTITSYTPTTSSTTETSSTSSTSSTNSASSTSSTSSASSTSSHVDTSSLSTATPATTTPPYVIISAVIPNRSCDLLALMLVVIMSCFVVC</sequence>
<comment type="caution">
    <text evidence="4">The sequence shown here is derived from an EMBL/GenBank/DDBJ whole genome shotgun (WGS) entry which is preliminary data.</text>
</comment>
<dbReference type="Proteomes" id="UP000663831">
    <property type="component" value="Unassembled WGS sequence"/>
</dbReference>
<dbReference type="GO" id="GO:0071966">
    <property type="term" value="P:fungal-type cell wall polysaccharide metabolic process"/>
    <property type="evidence" value="ECO:0007669"/>
    <property type="project" value="TreeGrafter"/>
</dbReference>
<feature type="domain" description="Asl1-like glycosyl hydrolase catalytic" evidence="3">
    <location>
        <begin position="220"/>
        <end position="449"/>
    </location>
</feature>
<dbReference type="PANTHER" id="PTHR34154:SF3">
    <property type="entry name" value="ALKALI-SENSITIVE LINKAGE PROTEIN 1"/>
    <property type="match status" value="1"/>
</dbReference>
<feature type="region of interest" description="Disordered" evidence="1">
    <location>
        <begin position="479"/>
        <end position="527"/>
    </location>
</feature>